<gene>
    <name evidence="2" type="ORF">OCU04_004465</name>
</gene>
<organism evidence="2 3">
    <name type="scientific">Sclerotinia nivalis</name>
    <dbReference type="NCBI Taxonomy" id="352851"/>
    <lineage>
        <taxon>Eukaryota</taxon>
        <taxon>Fungi</taxon>
        <taxon>Dikarya</taxon>
        <taxon>Ascomycota</taxon>
        <taxon>Pezizomycotina</taxon>
        <taxon>Leotiomycetes</taxon>
        <taxon>Helotiales</taxon>
        <taxon>Sclerotiniaceae</taxon>
        <taxon>Sclerotinia</taxon>
    </lineage>
</organism>
<evidence type="ECO:0000313" key="2">
    <source>
        <dbReference type="EMBL" id="KAJ8067086.1"/>
    </source>
</evidence>
<proteinExistence type="predicted"/>
<sequence>MPSTKRNNMISLRRFILSIVLVWATWFGATSLHQYLDPNTHISEEMREDARWIATSKHFLDRQSCKWLGLCGLAHYHSDPAWKRRLNKDTRDQKAMADDEFDANWVEWDDAYKNAPKMRPDDWYGDDRVLREVPQYVLDHAPLVHLYSGEKFWPADIKDHLQHVTPYENHTSLHMNSSQHTLHNLHLLNEGRRGRVLFMQSKDDVEDRPRWLGSAYNKPIPYEDEIKHEEDWETVEEEEEEEEEMEFIETKEDGQEAWDDASDENRMKIAAPLESSFRAQPQITGQGRRDLKKRRDSSGKPNQSGYSPAPATLIIVDKGHGIVDAFWFYFYSYNLGTTVMKMRFGNHVGDWEHSLIRFHNGVPKAVFFSAHFGGLGYHYKAVEKGQGPGREGRPVIYSAVGSHAMYATPGTHPYVLPFKLLADVTDKGPIWDPVLNYRAYFYNTSLTHNVDARFATSNFPVQTIADSFQPAAQNPDAPTGWFWFNGHWGDKFYELSDWRQWRFVGQYHYVNGPLGPKFKNLGRSRVCQSGLKCILVDSLEKGKHRSWVG</sequence>
<evidence type="ECO:0000313" key="3">
    <source>
        <dbReference type="Proteomes" id="UP001152300"/>
    </source>
</evidence>
<evidence type="ECO:0008006" key="4">
    <source>
        <dbReference type="Google" id="ProtNLM"/>
    </source>
</evidence>
<feature type="region of interest" description="Disordered" evidence="1">
    <location>
        <begin position="230"/>
        <end position="309"/>
    </location>
</feature>
<name>A0A9X0AQG3_9HELO</name>
<keyword evidence="3" id="KW-1185">Reference proteome</keyword>
<dbReference type="InterPro" id="IPR009291">
    <property type="entry name" value="Vps62"/>
</dbReference>
<comment type="caution">
    <text evidence="2">The sequence shown here is derived from an EMBL/GenBank/DDBJ whole genome shotgun (WGS) entry which is preliminary data.</text>
</comment>
<dbReference type="Pfam" id="PF06101">
    <property type="entry name" value="Vps62"/>
    <property type="match status" value="1"/>
</dbReference>
<dbReference type="PANTHER" id="PTHR48174:SF5">
    <property type="entry name" value="VACUOLAR PROTEIN SORTING-ASSOCIATED PROTEIN 62"/>
    <property type="match status" value="1"/>
</dbReference>
<dbReference type="EMBL" id="JAPEIS010000004">
    <property type="protein sequence ID" value="KAJ8067086.1"/>
    <property type="molecule type" value="Genomic_DNA"/>
</dbReference>
<accession>A0A9X0AQG3</accession>
<evidence type="ECO:0000256" key="1">
    <source>
        <dbReference type="SAM" id="MobiDB-lite"/>
    </source>
</evidence>
<feature type="compositionally biased region" description="Acidic residues" evidence="1">
    <location>
        <begin position="231"/>
        <end position="247"/>
    </location>
</feature>
<dbReference type="OrthoDB" id="188042at2759"/>
<dbReference type="AlphaFoldDB" id="A0A9X0AQG3"/>
<dbReference type="PANTHER" id="PTHR48174">
    <property type="entry name" value="DUF946 FAMILY PROTEIN"/>
    <property type="match status" value="1"/>
</dbReference>
<reference evidence="2" key="1">
    <citation type="submission" date="2022-11" db="EMBL/GenBank/DDBJ databases">
        <title>Genome Resource of Sclerotinia nivalis Strain SnTB1, a Plant Pathogen Isolated from American Ginseng.</title>
        <authorList>
            <person name="Fan S."/>
        </authorList>
    </citation>
    <scope>NUCLEOTIDE SEQUENCE</scope>
    <source>
        <strain evidence="2">SnTB1</strain>
    </source>
</reference>
<dbReference type="Proteomes" id="UP001152300">
    <property type="component" value="Unassembled WGS sequence"/>
</dbReference>
<protein>
    <recommendedName>
        <fullName evidence="4">Vacuolar sorting-associated protein</fullName>
    </recommendedName>
</protein>